<reference evidence="14" key="1">
    <citation type="submission" date="2020-07" db="EMBL/GenBank/DDBJ databases">
        <title>Huge and variable diversity of episymbiotic CPR bacteria and DPANN archaea in groundwater ecosystems.</title>
        <authorList>
            <person name="He C.Y."/>
            <person name="Keren R."/>
            <person name="Whittaker M."/>
            <person name="Farag I.F."/>
            <person name="Doudna J."/>
            <person name="Cate J.H.D."/>
            <person name="Banfield J.F."/>
        </authorList>
    </citation>
    <scope>NUCLEOTIDE SEQUENCE</scope>
    <source>
        <strain evidence="14">NC_groundwater_1664_Pr3_B-0.1um_52_9</strain>
    </source>
</reference>
<sequence>MTDINDAPLRILPLGGLGEIGLNMMAVLYEQDAFIIDAGLMFPDESMPGVDIVIPDVDVLLTRNLNIHGIVLTHGHEDHIGALPYVLKKIPVPIYATGFTMGLIESKLEEFNLLDTTDRHLISTEQPIDLGPFAIDFFAMCHSVADGVGLAVTTPAGVIIHSGDFKLDPTPVDGRLCDLEKIAAYARGGRILALLSDSTNVERKGITPSESAIRPAFEKIFREARGRILIATFSSHVHRIQQIVDLAREFDRKIVILGRSMASNVKLASEKGYLDVPQGILQDVKDLDSLPDEGVAVLSTGSQGEPMSAISLMAFDKHKYLRVKPGDIMVLSSRFIPGNEKAINHVINEFCRRGARVIYDKISDVHVSGHAGEEELRYLIRLARPQCFVPIHGEYRQLQRHAQIALEEGMPPENVLIAQDGDIVEFSERGATILEQVEAGRTFVHGKGVGDIGHNVLRDRRLLAEVGIVTVVIVVDRESCRRVSGPEFFSKGLTFEEVEPELFEGALHAVEEQLAVLDPTSLDQWENSKEDIRLAVRRHINRTLGRKPLVQTIIMQV</sequence>
<comment type="subunit">
    <text evidence="9">Homodimer, may be a subunit of the RNA degradosome.</text>
</comment>
<evidence type="ECO:0000256" key="6">
    <source>
        <dbReference type="ARBA" id="ARBA00022833"/>
    </source>
</evidence>
<dbReference type="GO" id="GO:0008270">
    <property type="term" value="F:zinc ion binding"/>
    <property type="evidence" value="ECO:0007669"/>
    <property type="project" value="InterPro"/>
</dbReference>
<dbReference type="InterPro" id="IPR030854">
    <property type="entry name" value="RNase_J_bac"/>
</dbReference>
<dbReference type="EC" id="3.1.-.-" evidence="9"/>
<gene>
    <name evidence="9" type="primary">rnj</name>
    <name evidence="14" type="ORF">HY912_19255</name>
</gene>
<dbReference type="InterPro" id="IPR036866">
    <property type="entry name" value="RibonucZ/Hydroxyglut_hydro"/>
</dbReference>
<dbReference type="Gene3D" id="3.60.15.10">
    <property type="entry name" value="Ribonuclease Z/Hydroxyacylglutathione hydrolase-like"/>
    <property type="match status" value="1"/>
</dbReference>
<accession>A0A9D6V6R8</accession>
<dbReference type="InterPro" id="IPR042173">
    <property type="entry name" value="RNase_J_2"/>
</dbReference>
<evidence type="ECO:0000256" key="9">
    <source>
        <dbReference type="HAMAP-Rule" id="MF_01491"/>
    </source>
</evidence>
<keyword evidence="1 9" id="KW-0963">Cytoplasm</keyword>
<evidence type="ECO:0000256" key="3">
    <source>
        <dbReference type="ARBA" id="ARBA00022723"/>
    </source>
</evidence>
<evidence type="ECO:0000256" key="4">
    <source>
        <dbReference type="ARBA" id="ARBA00022759"/>
    </source>
</evidence>
<feature type="binding site" evidence="12">
    <location>
        <position position="392"/>
    </location>
    <ligand>
        <name>Zn(2+)</name>
        <dbReference type="ChEBI" id="CHEBI:29105"/>
        <label>1</label>
        <note>catalytic</note>
    </ligand>
</feature>
<dbReference type="InterPro" id="IPR055132">
    <property type="entry name" value="RNase_J_b_CASP"/>
</dbReference>
<evidence type="ECO:0000313" key="14">
    <source>
        <dbReference type="EMBL" id="MBI5251635.1"/>
    </source>
</evidence>
<comment type="subcellular location">
    <subcellularLocation>
        <location evidence="9">Cytoplasm</location>
    </subcellularLocation>
</comment>
<evidence type="ECO:0000256" key="2">
    <source>
        <dbReference type="ARBA" id="ARBA00022722"/>
    </source>
</evidence>
<dbReference type="NCBIfam" id="TIGR00649">
    <property type="entry name" value="MG423"/>
    <property type="match status" value="1"/>
</dbReference>
<dbReference type="HAMAP" id="MF_01491">
    <property type="entry name" value="RNase_J_bact"/>
    <property type="match status" value="1"/>
</dbReference>
<evidence type="ECO:0000256" key="1">
    <source>
        <dbReference type="ARBA" id="ARBA00022490"/>
    </source>
</evidence>
<feature type="binding site" evidence="12">
    <location>
        <position position="164"/>
    </location>
    <ligand>
        <name>Zn(2+)</name>
        <dbReference type="ChEBI" id="CHEBI:29105"/>
        <label>2</label>
        <note>catalytic</note>
    </ligand>
</feature>
<dbReference type="SUPFAM" id="SSF56281">
    <property type="entry name" value="Metallo-hydrolase/oxidoreductase"/>
    <property type="match status" value="1"/>
</dbReference>
<evidence type="ECO:0000256" key="5">
    <source>
        <dbReference type="ARBA" id="ARBA00022801"/>
    </source>
</evidence>
<dbReference type="Gene3D" id="3.40.50.10710">
    <property type="entry name" value="Metallo-hydrolase/oxidoreductase"/>
    <property type="match status" value="1"/>
</dbReference>
<protein>
    <recommendedName>
        <fullName evidence="9">Ribonuclease J</fullName>
        <shortName evidence="9">RNase J</shortName>
        <ecNumber evidence="9">3.1.-.-</ecNumber>
    </recommendedName>
</protein>
<dbReference type="Pfam" id="PF22505">
    <property type="entry name" value="RNase_J_b_CASP"/>
    <property type="match status" value="1"/>
</dbReference>
<feature type="active site" description="Proton donor" evidence="10">
    <location>
        <position position="197"/>
    </location>
</feature>
<comment type="similarity">
    <text evidence="9">Belongs to the metallo-beta-lactamase superfamily. RNA-metabolizing metallo-beta-lactamase-like family. Bacterial RNase J subfamily.</text>
</comment>
<keyword evidence="5 9" id="KW-0378">Hydrolase</keyword>
<organism evidence="14 15">
    <name type="scientific">Desulfomonile tiedjei</name>
    <dbReference type="NCBI Taxonomy" id="2358"/>
    <lineage>
        <taxon>Bacteria</taxon>
        <taxon>Pseudomonadati</taxon>
        <taxon>Thermodesulfobacteriota</taxon>
        <taxon>Desulfomonilia</taxon>
        <taxon>Desulfomonilales</taxon>
        <taxon>Desulfomonilaceae</taxon>
        <taxon>Desulfomonile</taxon>
    </lineage>
</organism>
<feature type="binding site" evidence="12">
    <location>
        <position position="51"/>
    </location>
    <ligand>
        <name>Ca(2+)</name>
        <dbReference type="ChEBI" id="CHEBI:29108"/>
    </ligand>
</feature>
<name>A0A9D6V6R8_9BACT</name>
<keyword evidence="6 12" id="KW-0862">Zinc</keyword>
<feature type="binding site" evidence="12">
    <location>
        <position position="74"/>
    </location>
    <ligand>
        <name>Zn(2+)</name>
        <dbReference type="ChEBI" id="CHEBI:29105"/>
        <label>1</label>
        <note>catalytic</note>
    </ligand>
</feature>
<feature type="binding site" evidence="11">
    <location>
        <begin position="234"/>
        <end position="236"/>
    </location>
    <ligand>
        <name>substrate</name>
    </ligand>
</feature>
<dbReference type="Proteomes" id="UP000807825">
    <property type="component" value="Unassembled WGS sequence"/>
</dbReference>
<keyword evidence="9" id="KW-0698">rRNA processing</keyword>
<keyword evidence="7 9" id="KW-0269">Exonuclease</keyword>
<feature type="binding site" evidence="9 11">
    <location>
        <begin position="366"/>
        <end position="370"/>
    </location>
    <ligand>
        <name>substrate</name>
    </ligand>
</feature>
<feature type="domain" description="Metallo-beta-lactamase" evidence="13">
    <location>
        <begin position="21"/>
        <end position="217"/>
    </location>
</feature>
<evidence type="ECO:0000256" key="8">
    <source>
        <dbReference type="ARBA" id="ARBA00022884"/>
    </source>
</evidence>
<feature type="binding site" evidence="12">
    <location>
        <position position="79"/>
    </location>
    <ligand>
        <name>Zn(2+)</name>
        <dbReference type="ChEBI" id="CHEBI:29105"/>
        <label>2</label>
        <note>catalytic</note>
    </ligand>
</feature>
<dbReference type="AlphaFoldDB" id="A0A9D6V6R8"/>
<dbReference type="Gene3D" id="3.10.20.580">
    <property type="match status" value="1"/>
</dbReference>
<evidence type="ECO:0000256" key="11">
    <source>
        <dbReference type="PIRSR" id="PIRSR004803-2"/>
    </source>
</evidence>
<evidence type="ECO:0000313" key="15">
    <source>
        <dbReference type="Proteomes" id="UP000807825"/>
    </source>
</evidence>
<dbReference type="GO" id="GO:0004534">
    <property type="term" value="F:5'-3' RNA exonuclease activity"/>
    <property type="evidence" value="ECO:0007669"/>
    <property type="project" value="UniProtKB-UniRule"/>
</dbReference>
<dbReference type="PROSITE" id="PS01292">
    <property type="entry name" value="UPF0036"/>
    <property type="match status" value="1"/>
</dbReference>
<dbReference type="GO" id="GO:0004521">
    <property type="term" value="F:RNA endonuclease activity"/>
    <property type="evidence" value="ECO:0007669"/>
    <property type="project" value="UniProtKB-UniRule"/>
</dbReference>
<proteinExistence type="inferred from homology"/>
<keyword evidence="8 9" id="KW-0694">RNA-binding</keyword>
<dbReference type="GO" id="GO:0006364">
    <property type="term" value="P:rRNA processing"/>
    <property type="evidence" value="ECO:0007669"/>
    <property type="project" value="UniProtKB-UniRule"/>
</dbReference>
<keyword evidence="4 9" id="KW-0255">Endonuclease</keyword>
<evidence type="ECO:0000256" key="10">
    <source>
        <dbReference type="PIRSR" id="PIRSR004803-1"/>
    </source>
</evidence>
<dbReference type="PIRSF" id="PIRSF004803">
    <property type="entry name" value="RnjA"/>
    <property type="match status" value="1"/>
</dbReference>
<dbReference type="PANTHER" id="PTHR43694">
    <property type="entry name" value="RIBONUCLEASE J"/>
    <property type="match status" value="1"/>
</dbReference>
<dbReference type="InterPro" id="IPR004613">
    <property type="entry name" value="RNase_J"/>
</dbReference>
<feature type="active site" description="Proton acceptor" evidence="10">
    <location>
        <position position="370"/>
    </location>
</feature>
<dbReference type="InterPro" id="IPR001279">
    <property type="entry name" value="Metallo-B-lactamas"/>
</dbReference>
<dbReference type="GO" id="GO:0003723">
    <property type="term" value="F:RNA binding"/>
    <property type="evidence" value="ECO:0007669"/>
    <property type="project" value="UniProtKB-UniRule"/>
</dbReference>
<comment type="cofactor">
    <cofactor evidence="12">
        <name>Ca(2+)</name>
        <dbReference type="ChEBI" id="CHEBI:29108"/>
    </cofactor>
    <text evidence="12">Binds 1 Ca(2+) cation per subunit. Seen in 1 crystal structure, it is not clear if it is physiologically important.</text>
</comment>
<comment type="caution">
    <text evidence="14">The sequence shown here is derived from an EMBL/GenBank/DDBJ whole genome shotgun (WGS) entry which is preliminary data.</text>
</comment>
<dbReference type="Pfam" id="PF07521">
    <property type="entry name" value="RMMBL"/>
    <property type="match status" value="1"/>
</dbReference>
<dbReference type="InterPro" id="IPR001587">
    <property type="entry name" value="RNase_J_CS"/>
</dbReference>
<dbReference type="InterPro" id="IPR011108">
    <property type="entry name" value="RMMBL"/>
</dbReference>
<feature type="binding site" evidence="12">
    <location>
        <position position="142"/>
    </location>
    <ligand>
        <name>Zn(2+)</name>
        <dbReference type="ChEBI" id="CHEBI:29105"/>
        <label>1</label>
        <note>catalytic</note>
    </ligand>
</feature>
<feature type="binding site" evidence="12">
    <location>
        <position position="49"/>
    </location>
    <ligand>
        <name>Ca(2+)</name>
        <dbReference type="ChEBI" id="CHEBI:29108"/>
    </ligand>
</feature>
<feature type="binding site" evidence="12">
    <location>
        <position position="78"/>
    </location>
    <ligand>
        <name>Zn(2+)</name>
        <dbReference type="ChEBI" id="CHEBI:29105"/>
        <label>2</label>
        <note>catalytic</note>
    </ligand>
</feature>
<evidence type="ECO:0000259" key="13">
    <source>
        <dbReference type="SMART" id="SM00849"/>
    </source>
</evidence>
<keyword evidence="2 9" id="KW-0540">Nuclease</keyword>
<dbReference type="PANTHER" id="PTHR43694:SF1">
    <property type="entry name" value="RIBONUCLEASE J"/>
    <property type="match status" value="1"/>
</dbReference>
<evidence type="ECO:0000256" key="7">
    <source>
        <dbReference type="ARBA" id="ARBA00022839"/>
    </source>
</evidence>
<comment type="function">
    <text evidence="9">An RNase that has 5'-3' exonuclease and possibly endonuclease activity. Involved in maturation of rRNA and in some organisms also mRNA maturation and/or decay.</text>
</comment>
<dbReference type="SMART" id="SM00849">
    <property type="entry name" value="Lactamase_B"/>
    <property type="match status" value="1"/>
</dbReference>
<dbReference type="Pfam" id="PF00753">
    <property type="entry name" value="Lactamase_B"/>
    <property type="match status" value="1"/>
</dbReference>
<keyword evidence="3 12" id="KW-0479">Metal-binding</keyword>
<feature type="binding site" evidence="12">
    <location>
        <position position="76"/>
    </location>
    <ligand>
        <name>Zn(2+)</name>
        <dbReference type="ChEBI" id="CHEBI:29105"/>
        <label>1</label>
        <note>catalytic</note>
    </ligand>
</feature>
<dbReference type="EMBL" id="JACRDE010000502">
    <property type="protein sequence ID" value="MBI5251635.1"/>
    <property type="molecule type" value="Genomic_DNA"/>
</dbReference>
<dbReference type="InterPro" id="IPR041636">
    <property type="entry name" value="RNase_J_C"/>
</dbReference>
<evidence type="ECO:0000256" key="12">
    <source>
        <dbReference type="PIRSR" id="PIRSR004803-3"/>
    </source>
</evidence>
<dbReference type="CDD" id="cd07714">
    <property type="entry name" value="RNaseJ_MBL-fold"/>
    <property type="match status" value="1"/>
</dbReference>
<keyword evidence="12" id="KW-0106">Calcium</keyword>
<dbReference type="GO" id="GO:0005737">
    <property type="term" value="C:cytoplasm"/>
    <property type="evidence" value="ECO:0007669"/>
    <property type="project" value="UniProtKB-SubCell"/>
</dbReference>
<dbReference type="Pfam" id="PF17770">
    <property type="entry name" value="RNase_J_C"/>
    <property type="match status" value="1"/>
</dbReference>
<comment type="cofactor">
    <cofactor evidence="12">
        <name>Zn(2+)</name>
        <dbReference type="ChEBI" id="CHEBI:29105"/>
    </cofactor>
    <text evidence="12">Binds 2 Zn(2+) ions per subunit. It is not clear if Zn(2+) or Mg(2+) is physiologically important.</text>
</comment>